<feature type="domain" description="Pyridoxamine 5'-phosphate oxidase N-terminal" evidence="1">
    <location>
        <begin position="8"/>
        <end position="126"/>
    </location>
</feature>
<dbReference type="EMBL" id="PGWZ01000420">
    <property type="protein sequence ID" value="PPJ72775.1"/>
    <property type="molecule type" value="Genomic_DNA"/>
</dbReference>
<dbReference type="Proteomes" id="UP000255091">
    <property type="component" value="Unassembled WGS sequence"/>
</dbReference>
<dbReference type="InterPro" id="IPR011576">
    <property type="entry name" value="Pyridox_Oxase_N"/>
</dbReference>
<dbReference type="OMA" id="GDFPHAR"/>
<dbReference type="Proteomes" id="UP000032274">
    <property type="component" value="Unassembled WGS sequence"/>
</dbReference>
<dbReference type="Proteomes" id="UP000238775">
    <property type="component" value="Unassembled WGS sequence"/>
</dbReference>
<reference evidence="3 6" key="2">
    <citation type="submission" date="2017-11" db="EMBL/GenBank/DDBJ databases">
        <authorList>
            <person name="Founou R.C."/>
            <person name="Founou L."/>
            <person name="Allam M."/>
            <person name="Ismail A."/>
            <person name="Essack S.Y."/>
        </authorList>
    </citation>
    <scope>NUCLEOTIDE SEQUENCE [LARGE SCALE GENOMIC DNA]</scope>
    <source>
        <strain evidence="3 6">G703N2B1</strain>
    </source>
</reference>
<organism evidence="4 7">
    <name type="scientific">Staphylococcus aureus</name>
    <dbReference type="NCBI Taxonomy" id="1280"/>
    <lineage>
        <taxon>Bacteria</taxon>
        <taxon>Bacillati</taxon>
        <taxon>Bacillota</taxon>
        <taxon>Bacilli</taxon>
        <taxon>Bacillales</taxon>
        <taxon>Staphylococcaceae</taxon>
        <taxon>Staphylococcus</taxon>
    </lineage>
</organism>
<dbReference type="Gene3D" id="2.30.110.10">
    <property type="entry name" value="Electron Transport, Fmn-binding Protein, Chain A"/>
    <property type="match status" value="1"/>
</dbReference>
<dbReference type="InterPro" id="IPR052917">
    <property type="entry name" value="Stress-Dev_Protein"/>
</dbReference>
<evidence type="ECO:0000313" key="7">
    <source>
        <dbReference type="Proteomes" id="UP000255091"/>
    </source>
</evidence>
<dbReference type="EMBL" id="UHAP01000001">
    <property type="protein sequence ID" value="SUK60123.1"/>
    <property type="molecule type" value="Genomic_DNA"/>
</dbReference>
<dbReference type="RefSeq" id="WP_000071902.1">
    <property type="nucleotide sequence ID" value="NZ_BAABRE010000003.1"/>
</dbReference>
<dbReference type="PANTHER" id="PTHR34818:SF1">
    <property type="entry name" value="PROTEIN BLI-3"/>
    <property type="match status" value="1"/>
</dbReference>
<evidence type="ECO:0000313" key="3">
    <source>
        <dbReference type="EMBL" id="PPJ72775.1"/>
    </source>
</evidence>
<gene>
    <name evidence="4" type="primary">ydaG</name>
    <name evidence="3" type="ORF">CV021_12195</name>
    <name evidence="4" type="ORF">NCTC6133_03198</name>
    <name evidence="2" type="ORF">QU38_07650</name>
</gene>
<dbReference type="PANTHER" id="PTHR34818">
    <property type="entry name" value="PROTEIN BLI-3"/>
    <property type="match status" value="1"/>
</dbReference>
<evidence type="ECO:0000313" key="2">
    <source>
        <dbReference type="EMBL" id="KIT96921.1"/>
    </source>
</evidence>
<evidence type="ECO:0000259" key="1">
    <source>
        <dbReference type="Pfam" id="PF01243"/>
    </source>
</evidence>
<dbReference type="SUPFAM" id="SSF50475">
    <property type="entry name" value="FMN-binding split barrel"/>
    <property type="match status" value="1"/>
</dbReference>
<reference evidence="4 7" key="3">
    <citation type="submission" date="2018-06" db="EMBL/GenBank/DDBJ databases">
        <authorList>
            <consortium name="Pathogen Informatics"/>
            <person name="Doyle S."/>
        </authorList>
    </citation>
    <scope>NUCLEOTIDE SEQUENCE [LARGE SCALE GENOMIC DNA]</scope>
    <source>
        <strain evidence="4 7">NCTC6133</strain>
    </source>
</reference>
<evidence type="ECO:0000313" key="4">
    <source>
        <dbReference type="EMBL" id="SUK60123.1"/>
    </source>
</evidence>
<accession>A0A2S6D3I1</accession>
<dbReference type="Pfam" id="PF01243">
    <property type="entry name" value="PNPOx_N"/>
    <property type="match status" value="1"/>
</dbReference>
<accession>A0A0D1JS50</accession>
<name>A0A0D1JS50_STAAU</name>
<proteinExistence type="predicted"/>
<dbReference type="InterPro" id="IPR012349">
    <property type="entry name" value="Split_barrel_FMN-bd"/>
</dbReference>
<sequence length="140" mass="15885">MSNSQAIQAIENVLATSKVGVLSTAYNNKPNSRYMVFYNDGLTLYTKTNIHSAKVKEIKDNPAAYVLLGYNDTTNRSFVEMEATIEIVTEQEVIDWLWETQDKSFFSSKEDPELCVLRVVPQSIKLMNDKSLDTPIKINL</sequence>
<reference evidence="2 5" key="1">
    <citation type="submission" date="2015-01" db="EMBL/GenBank/DDBJ databases">
        <title>Characterization of Swiss Staphylococcus aureus strains involved in food poisoning.</title>
        <authorList>
            <person name="Crovadore J."/>
            <person name="Chablais R."/>
            <person name="Tonacini J."/>
            <person name="Schnyder B."/>
            <person name="Lefort F."/>
        </authorList>
    </citation>
    <scope>NUCLEOTIDE SEQUENCE [LARGE SCALE GENOMIC DNA]</scope>
    <source>
        <strain evidence="2 5">SA-120</strain>
    </source>
</reference>
<evidence type="ECO:0000313" key="5">
    <source>
        <dbReference type="Proteomes" id="UP000032274"/>
    </source>
</evidence>
<evidence type="ECO:0000313" key="6">
    <source>
        <dbReference type="Proteomes" id="UP000238775"/>
    </source>
</evidence>
<dbReference type="EMBL" id="JXIG01000626">
    <property type="protein sequence ID" value="KIT96921.1"/>
    <property type="molecule type" value="Genomic_DNA"/>
</dbReference>
<dbReference type="AlphaFoldDB" id="A0A0D1JS50"/>
<protein>
    <submittedName>
        <fullName evidence="2 4">General stress protein</fullName>
    </submittedName>
</protein>